<gene>
    <name evidence="1" type="ORF">GARC_4212</name>
</gene>
<reference evidence="1 2" key="1">
    <citation type="journal article" date="2017" name="Antonie Van Leeuwenhoek">
        <title>Rhizobium rhizosphaerae sp. nov., a novel species isolated from rice rhizosphere.</title>
        <authorList>
            <person name="Zhao J.J."/>
            <person name="Zhang J."/>
            <person name="Zhang R.J."/>
            <person name="Zhang C.W."/>
            <person name="Yin H.Q."/>
            <person name="Zhang X.X."/>
        </authorList>
    </citation>
    <scope>NUCLEOTIDE SEQUENCE [LARGE SCALE GENOMIC DNA]</scope>
    <source>
        <strain evidence="1 2">BSs20135</strain>
    </source>
</reference>
<dbReference type="EMBL" id="BAEO01000060">
    <property type="protein sequence ID" value="GAC21154.1"/>
    <property type="molecule type" value="Genomic_DNA"/>
</dbReference>
<name>K6XKG0_9ALTE</name>
<proteinExistence type="predicted"/>
<accession>K6XKG0</accession>
<organism evidence="1 2">
    <name type="scientific">Paraglaciecola arctica BSs20135</name>
    <dbReference type="NCBI Taxonomy" id="493475"/>
    <lineage>
        <taxon>Bacteria</taxon>
        <taxon>Pseudomonadati</taxon>
        <taxon>Pseudomonadota</taxon>
        <taxon>Gammaproteobacteria</taxon>
        <taxon>Alteromonadales</taxon>
        <taxon>Alteromonadaceae</taxon>
        <taxon>Paraglaciecola</taxon>
    </lineage>
</organism>
<dbReference type="RefSeq" id="WP_007623798.1">
    <property type="nucleotide sequence ID" value="NZ_BAEO01000060.1"/>
</dbReference>
<evidence type="ECO:0000313" key="1">
    <source>
        <dbReference type="EMBL" id="GAC21154.1"/>
    </source>
</evidence>
<evidence type="ECO:0000313" key="2">
    <source>
        <dbReference type="Proteomes" id="UP000006327"/>
    </source>
</evidence>
<keyword evidence="2" id="KW-1185">Reference proteome</keyword>
<dbReference type="STRING" id="493475.GARC_4212"/>
<dbReference type="AlphaFoldDB" id="K6XKG0"/>
<comment type="caution">
    <text evidence="1">The sequence shown here is derived from an EMBL/GenBank/DDBJ whole genome shotgun (WGS) entry which is preliminary data.</text>
</comment>
<protein>
    <submittedName>
        <fullName evidence="1">Uncharacterized protein</fullName>
    </submittedName>
</protein>
<sequence>MTLLNNTYDIYAIATIDGTDIVLDSLNMVLGENSQEQFLIFEQDDSASSGYQMFLVNQKKSD</sequence>
<dbReference type="Proteomes" id="UP000006327">
    <property type="component" value="Unassembled WGS sequence"/>
</dbReference>